<dbReference type="EMBL" id="JACRSP010000004">
    <property type="protein sequence ID" value="MBC8536998.1"/>
    <property type="molecule type" value="Genomic_DNA"/>
</dbReference>
<sequence length="147" mass="16662">MEREHKFYLVESSVLPRVFKKVVETKRRLQTGKSKTINEAVRETGISRSAYYKYKDYVFPFYDKDKDKIITFTIVLRDEPGVLHQLVGLFSKLKCNIMTINQSIPNNGVATVTVSIETGSMKTDVDALVKSLANVRGAIEVKVSGRE</sequence>
<accession>A0A926DF44</accession>
<name>A0A926DF44_9FIRM</name>
<dbReference type="HAMAP" id="MF_00707">
    <property type="entry name" value="UPF0735"/>
    <property type="match status" value="1"/>
</dbReference>
<dbReference type="Gene3D" id="3.30.70.260">
    <property type="match status" value="1"/>
</dbReference>
<evidence type="ECO:0000256" key="1">
    <source>
        <dbReference type="HAMAP-Rule" id="MF_00707"/>
    </source>
</evidence>
<reference evidence="3" key="1">
    <citation type="submission" date="2020-08" db="EMBL/GenBank/DDBJ databases">
        <title>Genome public.</title>
        <authorList>
            <person name="Liu C."/>
            <person name="Sun Q."/>
        </authorList>
    </citation>
    <scope>NUCLEOTIDE SEQUENCE</scope>
    <source>
        <strain evidence="3">BX7</strain>
    </source>
</reference>
<dbReference type="Pfam" id="PF01842">
    <property type="entry name" value="ACT"/>
    <property type="match status" value="1"/>
</dbReference>
<comment type="similarity">
    <text evidence="1">Belongs to the UPF0735 family.</text>
</comment>
<dbReference type="SUPFAM" id="SSF55021">
    <property type="entry name" value="ACT-like"/>
    <property type="match status" value="1"/>
</dbReference>
<evidence type="ECO:0000313" key="3">
    <source>
        <dbReference type="EMBL" id="MBC8536998.1"/>
    </source>
</evidence>
<evidence type="ECO:0000259" key="2">
    <source>
        <dbReference type="PROSITE" id="PS51671"/>
    </source>
</evidence>
<evidence type="ECO:0000313" key="4">
    <source>
        <dbReference type="Proteomes" id="UP000620366"/>
    </source>
</evidence>
<organism evidence="3 4">
    <name type="scientific">Feifania hominis</name>
    <dbReference type="NCBI Taxonomy" id="2763660"/>
    <lineage>
        <taxon>Bacteria</taxon>
        <taxon>Bacillati</taxon>
        <taxon>Bacillota</taxon>
        <taxon>Clostridia</taxon>
        <taxon>Eubacteriales</taxon>
        <taxon>Feifaniaceae</taxon>
        <taxon>Feifania</taxon>
    </lineage>
</organism>
<dbReference type="InterPro" id="IPR045865">
    <property type="entry name" value="ACT-like_dom_sf"/>
</dbReference>
<protein>
    <recommendedName>
        <fullName evidence="1">UPF0735 ACT domain-containing protein H8695_09895</fullName>
    </recommendedName>
</protein>
<dbReference type="InterPro" id="IPR008310">
    <property type="entry name" value="UPF0735_ACT_dom-cont"/>
</dbReference>
<dbReference type="RefSeq" id="WP_249301134.1">
    <property type="nucleotide sequence ID" value="NZ_JACRSP010000004.1"/>
</dbReference>
<dbReference type="PIRSF" id="PIRSF025624">
    <property type="entry name" value="ACT_PheB"/>
    <property type="match status" value="1"/>
</dbReference>
<dbReference type="AlphaFoldDB" id="A0A926DF44"/>
<keyword evidence="4" id="KW-1185">Reference proteome</keyword>
<comment type="caution">
    <text evidence="3">The sequence shown here is derived from an EMBL/GenBank/DDBJ whole genome shotgun (WGS) entry which is preliminary data.</text>
</comment>
<dbReference type="Proteomes" id="UP000620366">
    <property type="component" value="Unassembled WGS sequence"/>
</dbReference>
<dbReference type="NCBIfam" id="NF003361">
    <property type="entry name" value="PRK04435.1"/>
    <property type="match status" value="1"/>
</dbReference>
<feature type="domain" description="ACT" evidence="2">
    <location>
        <begin position="71"/>
        <end position="146"/>
    </location>
</feature>
<proteinExistence type="inferred from homology"/>
<dbReference type="InterPro" id="IPR002912">
    <property type="entry name" value="ACT_dom"/>
</dbReference>
<dbReference type="PROSITE" id="PS51671">
    <property type="entry name" value="ACT"/>
    <property type="match status" value="1"/>
</dbReference>
<gene>
    <name evidence="3" type="ORF">H8695_09895</name>
</gene>